<dbReference type="EMBL" id="PDLL01000012">
    <property type="protein sequence ID" value="PYY72187.1"/>
    <property type="molecule type" value="Genomic_DNA"/>
</dbReference>
<evidence type="ECO:0000313" key="2">
    <source>
        <dbReference type="Proteomes" id="UP000247437"/>
    </source>
</evidence>
<dbReference type="GO" id="GO:0016788">
    <property type="term" value="F:hydrolase activity, acting on ester bonds"/>
    <property type="evidence" value="ECO:0007669"/>
    <property type="project" value="UniProtKB-ARBA"/>
</dbReference>
<dbReference type="Proteomes" id="UP000247437">
    <property type="component" value="Unassembled WGS sequence"/>
</dbReference>
<accession>A0A2W0EWC9</accession>
<protein>
    <submittedName>
        <fullName evidence="1">Uncharacterized protein</fullName>
    </submittedName>
</protein>
<reference evidence="1 2" key="1">
    <citation type="journal article" date="2018" name="Appl. Microbiol. Biotechnol.">
        <title>Characterization of the caprolactam degradation pathway in Pseudomonas jessenii using mass spectrometry-based proteomics.</title>
        <authorList>
            <person name="Otzen M."/>
            <person name="Palacio C."/>
            <person name="Janssen D.B."/>
        </authorList>
    </citation>
    <scope>NUCLEOTIDE SEQUENCE [LARGE SCALE GENOMIC DNA]</scope>
    <source>
        <strain evidence="1 2">GO3</strain>
    </source>
</reference>
<gene>
    <name evidence="1" type="ORF">CRX42_02325</name>
</gene>
<dbReference type="AlphaFoldDB" id="A0A2W0EWC9"/>
<dbReference type="Gene3D" id="2.60.120.1360">
    <property type="match status" value="1"/>
</dbReference>
<dbReference type="SUPFAM" id="SSF52266">
    <property type="entry name" value="SGNH hydrolase"/>
    <property type="match status" value="1"/>
</dbReference>
<proteinExistence type="predicted"/>
<dbReference type="Gene3D" id="3.40.50.1110">
    <property type="entry name" value="SGNH hydrolase"/>
    <property type="match status" value="1"/>
</dbReference>
<comment type="caution">
    <text evidence="1">The sequence shown here is derived from an EMBL/GenBank/DDBJ whole genome shotgun (WGS) entry which is preliminary data.</text>
</comment>
<dbReference type="RefSeq" id="WP_110657227.1">
    <property type="nucleotide sequence ID" value="NZ_PDLL01000012.1"/>
</dbReference>
<organism evidence="1 2">
    <name type="scientific">Pseudomonas jessenii</name>
    <dbReference type="NCBI Taxonomy" id="77298"/>
    <lineage>
        <taxon>Bacteria</taxon>
        <taxon>Pseudomonadati</taxon>
        <taxon>Pseudomonadota</taxon>
        <taxon>Gammaproteobacteria</taxon>
        <taxon>Pseudomonadales</taxon>
        <taxon>Pseudomonadaceae</taxon>
        <taxon>Pseudomonas</taxon>
    </lineage>
</organism>
<dbReference type="OrthoDB" id="6054389at2"/>
<sequence>MANQTQRLEIATVKAEIGSDILSRFSNDPVDADPIPTDSGDIQNLKQMAAVIEADGQAAVDAAVAEGIVDLSGSVASADESAARSEIAASVSAASAKQYLTVADGLAATSGTGTTNRLFSVPGVGNDYSVQYRNDAGVAVQLNSAPSSTKVQKIAGPNPATTPQVFESLDDTIPPALLMDPGGKILAVFPDPRIDGLEETSLKSGVFETLDEVTEGEVWIRDADGKIVARLASASIAVVVAALAVEVNQVQNTAVKSDFYETLDPAAQVMFVDEAGKVLGFIQSTAPLTAELASAAGSRTTLTERLASGLTPFGDVLSPYANRWSVRDARMRFERLLAGESVQWVLALLGDSYSNDRSFYSQTLAKRLQSAYGMAGAGWVGFGWYSSPVSGTWTAGSQPVGIAGGVRTDLVPICQIIGTWACAYNSPASNVPALYKVTSSTPDDYVRFSVPAASGAYANSCQLFYSGDGTGVIAVSWDDGATYGANIALATVGADNLTLSGVPAAGCTARIKVVSGSVGLGGVDLKNTAPGVRVHKLGSSGARSVQWAGVGTPWRTQMLALGSNCHQVLLATNDQTDSSSPSSVASNFATVFTNLDAVMPWADKVLVMPAENQRTTTTVKMTQYAKAGREFAVPKDIGFVDLQYVFGSPDNFAFAYAAANPARPWYASDLIHPDGPTGGRIIATTLFNFYTQL</sequence>
<name>A0A2W0EWC9_PSEJE</name>
<evidence type="ECO:0000313" key="1">
    <source>
        <dbReference type="EMBL" id="PYY72187.1"/>
    </source>
</evidence>
<dbReference type="InterPro" id="IPR036514">
    <property type="entry name" value="SGNH_hydro_sf"/>
</dbReference>